<accession>A0ACD3A360</accession>
<proteinExistence type="predicted"/>
<evidence type="ECO:0000313" key="1">
    <source>
        <dbReference type="EMBL" id="TFK60160.1"/>
    </source>
</evidence>
<dbReference type="Proteomes" id="UP000308600">
    <property type="component" value="Unassembled WGS sequence"/>
</dbReference>
<name>A0ACD3A360_9AGAR</name>
<dbReference type="EMBL" id="ML208821">
    <property type="protein sequence ID" value="TFK60160.1"/>
    <property type="molecule type" value="Genomic_DNA"/>
</dbReference>
<gene>
    <name evidence="1" type="ORF">BDN72DRAFT_905211</name>
</gene>
<evidence type="ECO:0000313" key="2">
    <source>
        <dbReference type="Proteomes" id="UP000308600"/>
    </source>
</evidence>
<sequence length="1202" mass="136499">MSHRSDPPLATPPNGKVIFRDNRDPDLPLLYEVSNHAQVSNKLPAQRIFILYQDIRKETVWKAFRKVATWAPPRGATEQFERGFGAMDPANDDILFIRDMHGSGKEEHDVLSIWTYYQPDELTELINLRRDLIGPEDKVRLYKAVKTPNGYEGGIEFERSDQAISIDEDGRAYFITFSYQVQKALLAPSTGNKRQAGTETNHSELNNRLIKIGARASVRGMKKANPDMQAALYNQAELTNLPRIGHDENHCQTSYQLNIAHGTTVNSNEDLTASLGQFGGNHIDKFDSTTAPTAMTVLSQSSEDVDTEYFYIMDLGIAIKIKFGDTIFFSGLHFHVGGQPFFKPSVINPQPYCRMTFIKYPSFSILDTPSALAFAGLPPKGDVLSLSTEMRDPRLDPLTYKYLNPNSREAFTKRPCTQATTLYDAGNFMSRKAFLQHVSRGVNQLTAYLVSQAPEEYGLRWDKDALVSSFSILNEDQKRIQAEVWPLGPGWPSSSNRIMEDSCIEDTATDVNTALVNPVPYDNQPRIDAIRGWAEHVHTSSETVPISVLCDQRDPTTNKIIGANPQRRKGAIIKARTEADVQQHESKLPFHDSKGKRKATDNGRKQNTKRLKNNATIIEEMMTDVEVIRQASTLINSLELGQLLKFESILTKPDNQVLLGSNNTNEIQAITFWNENTYTNLSDIVKVANELKRIHASLFVGVPAQRLQEAYIQMINMTLWHWLRKFIQSPVPWIDKLHRDIGVYLLNSSTEHVLDPQKYVPNTFTSTYTIPARQRQTLDKVNASTIEEKMLDVLSVWLDFPPRLEWECQSWFIEGILDYIGAEGLLLPSVLWATTRLNEYVLERGRTLKLTRQSIQDWMQTHLSHHPITRSTTLERQCLERMVQSVLAQYPDWTPILTCTNSVFRDDFSIVDLTTFTSIQEPLSIQPYQSIAVPHSSARGHALKQFLSEVQFNDKKNIFRDLAPSRQHILEDPGPFSPCNLRTRAGFFSVLLHRGITHHTQFLLDHKTVFTSIKDWTSTIALKKGKPPKYFCDPCAYGQAAKDRKIENADIYWTYSEKEALTSWLLRQDEKIQFIELFNLIRKAHIPAIGTLTNYLLVVDYAIAGVVIHPEPIQMGQILFKIKAGGIAGLRVLGFPCHTVEETGDAFELVMKKLAETMTPESKERMDFSVFMVEHALCKLSRLGDKIAYKAARDEWLQGVRL</sequence>
<organism evidence="1 2">
    <name type="scientific">Pluteus cervinus</name>
    <dbReference type="NCBI Taxonomy" id="181527"/>
    <lineage>
        <taxon>Eukaryota</taxon>
        <taxon>Fungi</taxon>
        <taxon>Dikarya</taxon>
        <taxon>Basidiomycota</taxon>
        <taxon>Agaricomycotina</taxon>
        <taxon>Agaricomycetes</taxon>
        <taxon>Agaricomycetidae</taxon>
        <taxon>Agaricales</taxon>
        <taxon>Pluteineae</taxon>
        <taxon>Pluteaceae</taxon>
        <taxon>Pluteus</taxon>
    </lineage>
</organism>
<keyword evidence="2" id="KW-1185">Reference proteome</keyword>
<reference evidence="1 2" key="1">
    <citation type="journal article" date="2019" name="Nat. Ecol. Evol.">
        <title>Megaphylogeny resolves global patterns of mushroom evolution.</title>
        <authorList>
            <person name="Varga T."/>
            <person name="Krizsan K."/>
            <person name="Foldi C."/>
            <person name="Dima B."/>
            <person name="Sanchez-Garcia M."/>
            <person name="Sanchez-Ramirez S."/>
            <person name="Szollosi G.J."/>
            <person name="Szarkandi J.G."/>
            <person name="Papp V."/>
            <person name="Albert L."/>
            <person name="Andreopoulos W."/>
            <person name="Angelini C."/>
            <person name="Antonin V."/>
            <person name="Barry K.W."/>
            <person name="Bougher N.L."/>
            <person name="Buchanan P."/>
            <person name="Buyck B."/>
            <person name="Bense V."/>
            <person name="Catcheside P."/>
            <person name="Chovatia M."/>
            <person name="Cooper J."/>
            <person name="Damon W."/>
            <person name="Desjardin D."/>
            <person name="Finy P."/>
            <person name="Geml J."/>
            <person name="Haridas S."/>
            <person name="Hughes K."/>
            <person name="Justo A."/>
            <person name="Karasinski D."/>
            <person name="Kautmanova I."/>
            <person name="Kiss B."/>
            <person name="Kocsube S."/>
            <person name="Kotiranta H."/>
            <person name="LaButti K.M."/>
            <person name="Lechner B.E."/>
            <person name="Liimatainen K."/>
            <person name="Lipzen A."/>
            <person name="Lukacs Z."/>
            <person name="Mihaltcheva S."/>
            <person name="Morgado L.N."/>
            <person name="Niskanen T."/>
            <person name="Noordeloos M.E."/>
            <person name="Ohm R.A."/>
            <person name="Ortiz-Santana B."/>
            <person name="Ovrebo C."/>
            <person name="Racz N."/>
            <person name="Riley R."/>
            <person name="Savchenko A."/>
            <person name="Shiryaev A."/>
            <person name="Soop K."/>
            <person name="Spirin V."/>
            <person name="Szebenyi C."/>
            <person name="Tomsovsky M."/>
            <person name="Tulloss R.E."/>
            <person name="Uehling J."/>
            <person name="Grigoriev I.V."/>
            <person name="Vagvolgyi C."/>
            <person name="Papp T."/>
            <person name="Martin F.M."/>
            <person name="Miettinen O."/>
            <person name="Hibbett D.S."/>
            <person name="Nagy L.G."/>
        </authorList>
    </citation>
    <scope>NUCLEOTIDE SEQUENCE [LARGE SCALE GENOMIC DNA]</scope>
    <source>
        <strain evidence="1 2">NL-1719</strain>
    </source>
</reference>
<protein>
    <submittedName>
        <fullName evidence="1">Uncharacterized protein</fullName>
    </submittedName>
</protein>